<dbReference type="Proteomes" id="UP000438429">
    <property type="component" value="Unassembled WGS sequence"/>
</dbReference>
<proteinExistence type="predicted"/>
<reference evidence="2 3" key="1">
    <citation type="submission" date="2019-06" db="EMBL/GenBank/DDBJ databases">
        <title>Draft genomes of female and male turbot (Scophthalmus maximus).</title>
        <authorList>
            <person name="Xu H."/>
            <person name="Xu X.-W."/>
            <person name="Shao C."/>
            <person name="Chen S."/>
        </authorList>
    </citation>
    <scope>NUCLEOTIDE SEQUENCE [LARGE SCALE GENOMIC DNA]</scope>
    <source>
        <strain evidence="2">Ysfricsl-2016a</strain>
        <tissue evidence="2">Blood</tissue>
    </source>
</reference>
<feature type="compositionally biased region" description="Polar residues" evidence="1">
    <location>
        <begin position="1"/>
        <end position="18"/>
    </location>
</feature>
<name>A0A6A4RV80_SCOMX</name>
<dbReference type="AlphaFoldDB" id="A0A6A4RV80"/>
<sequence length="100" mass="11407">MRSCRTPSVSQQPESLSPSVAEAERATTAAEELDKTKDVPLSYETEKLTTLFQYFLFRYERLLELISTASCLTSSRAAVNETEHKPPQLRDSFSFSRNKR</sequence>
<feature type="region of interest" description="Disordered" evidence="1">
    <location>
        <begin position="1"/>
        <end position="36"/>
    </location>
</feature>
<comment type="caution">
    <text evidence="2">The sequence shown here is derived from an EMBL/GenBank/DDBJ whole genome shotgun (WGS) entry which is preliminary data.</text>
</comment>
<gene>
    <name evidence="2" type="ORF">F2P81_022804</name>
</gene>
<accession>A0A6A4RV80</accession>
<feature type="compositionally biased region" description="Polar residues" evidence="1">
    <location>
        <begin position="91"/>
        <end position="100"/>
    </location>
</feature>
<evidence type="ECO:0000313" key="2">
    <source>
        <dbReference type="EMBL" id="KAF0025923.1"/>
    </source>
</evidence>
<feature type="region of interest" description="Disordered" evidence="1">
    <location>
        <begin position="76"/>
        <end position="100"/>
    </location>
</feature>
<organism evidence="2 3">
    <name type="scientific">Scophthalmus maximus</name>
    <name type="common">Turbot</name>
    <name type="synonym">Psetta maxima</name>
    <dbReference type="NCBI Taxonomy" id="52904"/>
    <lineage>
        <taxon>Eukaryota</taxon>
        <taxon>Metazoa</taxon>
        <taxon>Chordata</taxon>
        <taxon>Craniata</taxon>
        <taxon>Vertebrata</taxon>
        <taxon>Euteleostomi</taxon>
        <taxon>Actinopterygii</taxon>
        <taxon>Neopterygii</taxon>
        <taxon>Teleostei</taxon>
        <taxon>Neoteleostei</taxon>
        <taxon>Acanthomorphata</taxon>
        <taxon>Carangaria</taxon>
        <taxon>Pleuronectiformes</taxon>
        <taxon>Pleuronectoidei</taxon>
        <taxon>Scophthalmidae</taxon>
        <taxon>Scophthalmus</taxon>
    </lineage>
</organism>
<dbReference type="EMBL" id="VEVO01000020">
    <property type="protein sequence ID" value="KAF0025923.1"/>
    <property type="molecule type" value="Genomic_DNA"/>
</dbReference>
<evidence type="ECO:0000256" key="1">
    <source>
        <dbReference type="SAM" id="MobiDB-lite"/>
    </source>
</evidence>
<protein>
    <submittedName>
        <fullName evidence="2">Uncharacterized protein</fullName>
    </submittedName>
</protein>
<evidence type="ECO:0000313" key="3">
    <source>
        <dbReference type="Proteomes" id="UP000438429"/>
    </source>
</evidence>